<dbReference type="EMBL" id="VTOY01000002">
    <property type="protein sequence ID" value="TYZ23892.1"/>
    <property type="molecule type" value="Genomic_DNA"/>
</dbReference>
<feature type="transmembrane region" description="Helical" evidence="1">
    <location>
        <begin position="12"/>
        <end position="30"/>
    </location>
</feature>
<dbReference type="GO" id="GO:0005886">
    <property type="term" value="C:plasma membrane"/>
    <property type="evidence" value="ECO:0007669"/>
    <property type="project" value="TreeGrafter"/>
</dbReference>
<evidence type="ECO:0000256" key="1">
    <source>
        <dbReference type="SAM" id="Phobius"/>
    </source>
</evidence>
<dbReference type="PANTHER" id="PTHR30336:SF4">
    <property type="entry name" value="ENVELOPE BIOGENESIS FACTOR ELYC"/>
    <property type="match status" value="1"/>
</dbReference>
<dbReference type="Proteomes" id="UP000323646">
    <property type="component" value="Unassembled WGS sequence"/>
</dbReference>
<dbReference type="PANTHER" id="PTHR30336">
    <property type="entry name" value="INNER MEMBRANE PROTEIN, PROBABLE PERMEASE"/>
    <property type="match status" value="1"/>
</dbReference>
<keyword evidence="1" id="KW-0812">Transmembrane</keyword>
<dbReference type="InterPro" id="IPR051599">
    <property type="entry name" value="Cell_Envelope_Assoc"/>
</dbReference>
<evidence type="ECO:0000259" key="2">
    <source>
        <dbReference type="Pfam" id="PF02698"/>
    </source>
</evidence>
<keyword evidence="1" id="KW-0472">Membrane</keyword>
<keyword evidence="4" id="KW-1185">Reference proteome</keyword>
<keyword evidence="1" id="KW-1133">Transmembrane helix</keyword>
<dbReference type="CDD" id="cd06259">
    <property type="entry name" value="YdcF-like"/>
    <property type="match status" value="1"/>
</dbReference>
<accession>A0A5D6W8Y8</accession>
<dbReference type="OrthoDB" id="9782395at2"/>
<dbReference type="RefSeq" id="WP_149170824.1">
    <property type="nucleotide sequence ID" value="NZ_VTOY01000002.1"/>
</dbReference>
<sequence length="252" mass="28102">MVYLLKFGASWILPPGIFILACFGLAVYIWRRNRDHRAAKILAGITVVFYLLCTGMVADRFMGWLESAYEPPAHPQGDVIVLLGGGALKDVPDVDGMGTLCSYPANRMLTAVRLQRQLGVPILLSGGEVYRDTGNEAEISRRILLSLGVPDDKILVENKSINTTQNAQFSTKIMKEEGLSEPILVTSAFHMKRSVIDFEKQGMTVTPYPADYQVARNPVFHYNKLRPQAGALQNNVLVLQEILRTFVSRYLE</sequence>
<proteinExistence type="predicted"/>
<dbReference type="Pfam" id="PF02698">
    <property type="entry name" value="DUF218"/>
    <property type="match status" value="1"/>
</dbReference>
<dbReference type="InterPro" id="IPR014729">
    <property type="entry name" value="Rossmann-like_a/b/a_fold"/>
</dbReference>
<dbReference type="GO" id="GO:0043164">
    <property type="term" value="P:Gram-negative-bacterium-type cell wall biogenesis"/>
    <property type="evidence" value="ECO:0007669"/>
    <property type="project" value="TreeGrafter"/>
</dbReference>
<name>A0A5D6W8Y8_9FIRM</name>
<evidence type="ECO:0000313" key="4">
    <source>
        <dbReference type="Proteomes" id="UP000323646"/>
    </source>
</evidence>
<dbReference type="InterPro" id="IPR003848">
    <property type="entry name" value="DUF218"/>
</dbReference>
<comment type="caution">
    <text evidence="3">The sequence shown here is derived from an EMBL/GenBank/DDBJ whole genome shotgun (WGS) entry which is preliminary data.</text>
</comment>
<feature type="domain" description="DUF218" evidence="2">
    <location>
        <begin position="78"/>
        <end position="243"/>
    </location>
</feature>
<gene>
    <name evidence="3" type="ORF">FZ040_03960</name>
</gene>
<evidence type="ECO:0000313" key="3">
    <source>
        <dbReference type="EMBL" id="TYZ23892.1"/>
    </source>
</evidence>
<protein>
    <submittedName>
        <fullName evidence="3">YdcF family protein</fullName>
    </submittedName>
</protein>
<feature type="transmembrane region" description="Helical" evidence="1">
    <location>
        <begin position="42"/>
        <end position="65"/>
    </location>
</feature>
<dbReference type="AlphaFoldDB" id="A0A5D6W8Y8"/>
<organism evidence="3 4">
    <name type="scientific">Selenomonas ruminis</name>
    <dbReference type="NCBI Taxonomy" id="2593411"/>
    <lineage>
        <taxon>Bacteria</taxon>
        <taxon>Bacillati</taxon>
        <taxon>Bacillota</taxon>
        <taxon>Negativicutes</taxon>
        <taxon>Selenomonadales</taxon>
        <taxon>Selenomonadaceae</taxon>
        <taxon>Selenomonas</taxon>
    </lineage>
</organism>
<dbReference type="GO" id="GO:0000270">
    <property type="term" value="P:peptidoglycan metabolic process"/>
    <property type="evidence" value="ECO:0007669"/>
    <property type="project" value="TreeGrafter"/>
</dbReference>
<reference evidence="3 4" key="1">
    <citation type="submission" date="2019-08" db="EMBL/GenBank/DDBJ databases">
        <title>Selenomonas sp. mPRGC5 and Selenomonas sp. mPRGC8 isolated from ruminal fluid of dairy goat (Capra hircus).</title>
        <authorList>
            <person name="Poothong S."/>
            <person name="Nuengjamnong C."/>
            <person name="Tanasupawat S."/>
        </authorList>
    </citation>
    <scope>NUCLEOTIDE SEQUENCE [LARGE SCALE GENOMIC DNA]</scope>
    <source>
        <strain evidence="4">mPRGC5</strain>
    </source>
</reference>
<dbReference type="PROSITE" id="PS51257">
    <property type="entry name" value="PROKAR_LIPOPROTEIN"/>
    <property type="match status" value="1"/>
</dbReference>
<dbReference type="Gene3D" id="3.40.50.620">
    <property type="entry name" value="HUPs"/>
    <property type="match status" value="1"/>
</dbReference>